<evidence type="ECO:0000313" key="1">
    <source>
        <dbReference type="EMBL" id="CBY92495.1"/>
    </source>
</evidence>
<protein>
    <submittedName>
        <fullName evidence="1">Uncharacterized protein</fullName>
    </submittedName>
</protein>
<keyword evidence="2" id="KW-1185">Reference proteome</keyword>
<gene>
    <name evidence="1" type="ordered locus">HF1_04870</name>
</gene>
<organism evidence="1 2">
    <name type="scientific">Mycoplasma haemofelis (strain Langford 1)</name>
    <name type="common">Haemobartonella felis</name>
    <dbReference type="NCBI Taxonomy" id="941640"/>
    <lineage>
        <taxon>Bacteria</taxon>
        <taxon>Bacillati</taxon>
        <taxon>Mycoplasmatota</taxon>
        <taxon>Mollicutes</taxon>
        <taxon>Mycoplasmataceae</taxon>
        <taxon>Mycoplasma</taxon>
    </lineage>
</organism>
<sequence>MGKLPLTLAGAIGGGGAAAAGGYSIYSAIQPKTIKEKLLKEGFSLISDIKDSDKSNAAWEKTVSRYKVEADGNSKVTSEDISSITKDKISKWCEENLGSKIEAALYSKASKWCVAFTSLEEKLKQSGRQLQTNAQTLDGKYSSIPRDIKTAIDKVTVTASSHQNGEKIKQWCSDLSKRAFTNEKDSHYQNLISHCI</sequence>
<name>E8ZH74_MYCHL</name>
<proteinExistence type="predicted"/>
<evidence type="ECO:0000313" key="2">
    <source>
        <dbReference type="Proteomes" id="UP000008637"/>
    </source>
</evidence>
<dbReference type="AlphaFoldDB" id="E8ZH74"/>
<dbReference type="KEGG" id="mha:HF1_04870"/>
<dbReference type="EMBL" id="FR773153">
    <property type="protein sequence ID" value="CBY92495.1"/>
    <property type="molecule type" value="Genomic_DNA"/>
</dbReference>
<dbReference type="Proteomes" id="UP000008637">
    <property type="component" value="Chromosome"/>
</dbReference>
<dbReference type="OrthoDB" id="9831276at2"/>
<dbReference type="HOGENOM" id="CLU_119971_0_0_14"/>
<accession>E8ZH74</accession>
<reference evidence="1 2" key="1">
    <citation type="journal article" date="2011" name="J. Bacteriol.">
        <title>Complete genome sequence of Mycoplasma haemofelis, a hemotropic mycoplasma.</title>
        <authorList>
            <person name="Barker E.N."/>
            <person name="Helps C.R."/>
            <person name="Peters I.R."/>
            <person name="Darby A.C."/>
            <person name="Radford A.D."/>
            <person name="Tasker S."/>
        </authorList>
    </citation>
    <scope>NUCLEOTIDE SEQUENCE [LARGE SCALE GENOMIC DNA]</scope>
    <source>
        <strain evidence="1 2">Langford 1</strain>
    </source>
</reference>